<evidence type="ECO:0000256" key="1">
    <source>
        <dbReference type="ARBA" id="ARBA00004668"/>
    </source>
</evidence>
<dbReference type="Pfam" id="PF00795">
    <property type="entry name" value="CN_hydrolase"/>
    <property type="match status" value="1"/>
</dbReference>
<keyword evidence="2" id="KW-0378">Hydrolase</keyword>
<dbReference type="SUPFAM" id="SSF56317">
    <property type="entry name" value="Carbon-nitrogen hydrolase"/>
    <property type="match status" value="1"/>
</dbReference>
<reference evidence="11" key="1">
    <citation type="journal article" date="2018" name="Algal Res.">
        <title>Characterization of plant carbon substrate utilization by Auxenochlorella protothecoides.</title>
        <authorList>
            <person name="Vogler B.W."/>
            <person name="Starkenburg S.R."/>
            <person name="Sudasinghe N."/>
            <person name="Schambach J.Y."/>
            <person name="Rollin J.A."/>
            <person name="Pattathil S."/>
            <person name="Barry A.N."/>
        </authorList>
    </citation>
    <scope>NUCLEOTIDE SEQUENCE [LARGE SCALE GENOMIC DNA]</scope>
    <source>
        <strain evidence="11">UTEX 25</strain>
    </source>
</reference>
<dbReference type="PROSITE" id="PS50263">
    <property type="entry name" value="CN_HYDROLASE"/>
    <property type="match status" value="1"/>
</dbReference>
<evidence type="ECO:0000313" key="10">
    <source>
        <dbReference type="EMBL" id="RMZ54799.1"/>
    </source>
</evidence>
<comment type="catalytic activity">
    <reaction evidence="4">
        <text>3-(carbamoylamino)-2-methylpropanoate + H2O + 2 H(+) = (R)-3-amino-2-methylpropanoate + NH4(+) + CO2</text>
        <dbReference type="Rhea" id="RHEA:37339"/>
        <dbReference type="ChEBI" id="CHEBI:15377"/>
        <dbReference type="ChEBI" id="CHEBI:15378"/>
        <dbReference type="ChEBI" id="CHEBI:16526"/>
        <dbReference type="ChEBI" id="CHEBI:28938"/>
        <dbReference type="ChEBI" id="CHEBI:57731"/>
        <dbReference type="ChEBI" id="CHEBI:74414"/>
        <dbReference type="EC" id="3.5.1.6"/>
    </reaction>
</comment>
<comment type="similarity">
    <text evidence="5">Belongs to the carbon-nitrogen hydrolase superfamily. BUP family.</text>
</comment>
<feature type="non-terminal residue" evidence="10">
    <location>
        <position position="1"/>
    </location>
</feature>
<name>A0A3M7KY31_AUXPR</name>
<dbReference type="PANTHER" id="PTHR43674:SF2">
    <property type="entry name" value="BETA-UREIDOPROPIONASE"/>
    <property type="match status" value="1"/>
</dbReference>
<evidence type="ECO:0000259" key="9">
    <source>
        <dbReference type="PROSITE" id="PS50263"/>
    </source>
</evidence>
<sequence>VRLDTRKDCWLAVSYMPWFQYDASAGQGRGIATPSETPGRLRLKFSPSDLHIPSLSWRTTSVGIVPLPPGIAIHIHPQVLEGWMDEKTGEVQLQYDSRFSAAIPCYSPPSIHVACTLSTEGRIERGSREFKGLRLQHGHVVLVGKATIPATGHWLTDTLLQLPAQCCCVLSATLRFEEAGQHGQLQELLVPEGPEGKGGPDLLFSMSAPVPTSNGASHPVEHAPEALDEGIAGYTSVEALLEDNLPQDKLEAVRRLLYGVNQGQLVSALALPPHLQEAVEYGGFDVQSYAFTARREQLREPRVVRLGLIQHGIQVSTSKPYAVQREAIFTRVEELVRMAGQAGVNVLCLQEAWPMPFAFCTREREWCEFAEDAVTGPSTALLSSLAVQYRMVIISPILERDSAHADVIWNTAVVIGHNGNVIGKHRKNHIPRIPPFDESHYYMEGDTGHPVFQTVYGRVAVNICYGRHHPLNWLAFGLNGAEVVFNPSATIGALSEPMWGVEARNAAIANSYFVAAINRVGTELYPHAFTTGVQGQGPRQDMGPFYGSSYVAAPDASRTPGLSRDREGLLVVDADLNLCQQARGGLGVRDRWGFQMTARYPLYAQLLGDFIKPGYKPQVVVDPTLDSSASRKAADCEKGR</sequence>
<evidence type="ECO:0000256" key="3">
    <source>
        <dbReference type="ARBA" id="ARBA00050540"/>
    </source>
</evidence>
<evidence type="ECO:0000256" key="6">
    <source>
        <dbReference type="ARBA" id="ARBA00066985"/>
    </source>
</evidence>
<dbReference type="GO" id="GO:0033396">
    <property type="term" value="P:beta-alanine biosynthetic process via 3-ureidopropionate"/>
    <property type="evidence" value="ECO:0007669"/>
    <property type="project" value="TreeGrafter"/>
</dbReference>
<comment type="caution">
    <text evidence="10">The sequence shown here is derived from an EMBL/GenBank/DDBJ whole genome shotgun (WGS) entry which is preliminary data.</text>
</comment>
<evidence type="ECO:0000256" key="8">
    <source>
        <dbReference type="ARBA" id="ARBA00075038"/>
    </source>
</evidence>
<protein>
    <recommendedName>
        <fullName evidence="7">Beta-ureidopropionase</fullName>
        <ecNumber evidence="6">3.5.1.6</ecNumber>
    </recommendedName>
    <alternativeName>
        <fullName evidence="8">N-carbamoyl-beta-alanine amidohydrolase</fullName>
    </alternativeName>
</protein>
<dbReference type="InterPro" id="IPR036526">
    <property type="entry name" value="C-N_Hydrolase_sf"/>
</dbReference>
<comment type="catalytic activity">
    <reaction evidence="3">
        <text>3-(carbamoylamino)propanoate + H2O + 2 H(+) = beta-alanine + NH4(+) + CO2</text>
        <dbReference type="Rhea" id="RHEA:11184"/>
        <dbReference type="ChEBI" id="CHEBI:11892"/>
        <dbReference type="ChEBI" id="CHEBI:15377"/>
        <dbReference type="ChEBI" id="CHEBI:15378"/>
        <dbReference type="ChEBI" id="CHEBI:16526"/>
        <dbReference type="ChEBI" id="CHEBI:28938"/>
        <dbReference type="ChEBI" id="CHEBI:57966"/>
        <dbReference type="EC" id="3.5.1.6"/>
    </reaction>
</comment>
<dbReference type="InterPro" id="IPR003010">
    <property type="entry name" value="C-N_Hydrolase"/>
</dbReference>
<dbReference type="GO" id="GO:0003837">
    <property type="term" value="F:beta-ureidopropionase activity"/>
    <property type="evidence" value="ECO:0007669"/>
    <property type="project" value="UniProtKB-EC"/>
</dbReference>
<accession>A0A3M7KY31</accession>
<evidence type="ECO:0000256" key="2">
    <source>
        <dbReference type="ARBA" id="ARBA00022801"/>
    </source>
</evidence>
<dbReference type="Proteomes" id="UP000279271">
    <property type="component" value="Unassembled WGS sequence"/>
</dbReference>
<dbReference type="Gene3D" id="3.60.110.10">
    <property type="entry name" value="Carbon-nitrogen hydrolase"/>
    <property type="match status" value="1"/>
</dbReference>
<evidence type="ECO:0000256" key="5">
    <source>
        <dbReference type="ARBA" id="ARBA00061249"/>
    </source>
</evidence>
<gene>
    <name evidence="10" type="ORF">APUTEX25_000316</name>
</gene>
<dbReference type="FunFam" id="3.60.110.10:FF:000008">
    <property type="entry name" value="Beta-alanine synthase"/>
    <property type="match status" value="1"/>
</dbReference>
<evidence type="ECO:0000256" key="7">
    <source>
        <dbReference type="ARBA" id="ARBA00074804"/>
    </source>
</evidence>
<proteinExistence type="inferred from homology"/>
<dbReference type="EMBL" id="QOKY01000172">
    <property type="protein sequence ID" value="RMZ54799.1"/>
    <property type="molecule type" value="Genomic_DNA"/>
</dbReference>
<dbReference type="EC" id="3.5.1.6" evidence="6"/>
<comment type="pathway">
    <text evidence="1">Amino-acid biosynthesis; beta-alanine biosynthesis.</text>
</comment>
<evidence type="ECO:0000313" key="11">
    <source>
        <dbReference type="Proteomes" id="UP000279271"/>
    </source>
</evidence>
<dbReference type="InterPro" id="IPR050345">
    <property type="entry name" value="Aliph_Amidase/BUP"/>
</dbReference>
<feature type="domain" description="CN hydrolase" evidence="9">
    <location>
        <begin position="304"/>
        <end position="578"/>
    </location>
</feature>
<dbReference type="AlphaFoldDB" id="A0A3M7KY31"/>
<organism evidence="10 11">
    <name type="scientific">Auxenochlorella protothecoides</name>
    <name type="common">Green microalga</name>
    <name type="synonym">Chlorella protothecoides</name>
    <dbReference type="NCBI Taxonomy" id="3075"/>
    <lineage>
        <taxon>Eukaryota</taxon>
        <taxon>Viridiplantae</taxon>
        <taxon>Chlorophyta</taxon>
        <taxon>core chlorophytes</taxon>
        <taxon>Trebouxiophyceae</taxon>
        <taxon>Chlorellales</taxon>
        <taxon>Chlorellaceae</taxon>
        <taxon>Auxenochlorella</taxon>
    </lineage>
</organism>
<dbReference type="PANTHER" id="PTHR43674">
    <property type="entry name" value="NITRILASE C965.09-RELATED"/>
    <property type="match status" value="1"/>
</dbReference>
<evidence type="ECO:0000256" key="4">
    <source>
        <dbReference type="ARBA" id="ARBA00050552"/>
    </source>
</evidence>